<protein>
    <submittedName>
        <fullName evidence="1">Uncharacterized protein</fullName>
    </submittedName>
</protein>
<reference evidence="1 2" key="1">
    <citation type="submission" date="2015-01" db="EMBL/GenBank/DDBJ databases">
        <title>Evolution of Trichinella species and genotypes.</title>
        <authorList>
            <person name="Korhonen P.K."/>
            <person name="Edoardo P."/>
            <person name="Giuseppe L.R."/>
            <person name="Gasser R.B."/>
        </authorList>
    </citation>
    <scope>NUCLEOTIDE SEQUENCE [LARGE SCALE GENOMIC DNA]</scope>
    <source>
        <strain evidence="1">ISS3</strain>
    </source>
</reference>
<evidence type="ECO:0000313" key="1">
    <source>
        <dbReference type="EMBL" id="KRY19155.1"/>
    </source>
</evidence>
<dbReference type="InParanoid" id="A0A0V1A438"/>
<gene>
    <name evidence="1" type="ORF">T01_5788</name>
</gene>
<dbReference type="EMBL" id="JYDH01002135">
    <property type="protein sequence ID" value="KRY19155.1"/>
    <property type="molecule type" value="Genomic_DNA"/>
</dbReference>
<evidence type="ECO:0000313" key="2">
    <source>
        <dbReference type="Proteomes" id="UP000054776"/>
    </source>
</evidence>
<name>A0A0V1A438_TRISP</name>
<comment type="caution">
    <text evidence="1">The sequence shown here is derived from an EMBL/GenBank/DDBJ whole genome shotgun (WGS) entry which is preliminary data.</text>
</comment>
<keyword evidence="2" id="KW-1185">Reference proteome</keyword>
<accession>A0A0V1A438</accession>
<dbReference type="Proteomes" id="UP000054776">
    <property type="component" value="Unassembled WGS sequence"/>
</dbReference>
<sequence length="32" mass="3665">MHFPYTFSQSCTYFPIKGPNSVIHPPFLPSHS</sequence>
<dbReference type="AlphaFoldDB" id="A0A0V1A438"/>
<organism evidence="1 2">
    <name type="scientific">Trichinella spiralis</name>
    <name type="common">Trichina worm</name>
    <dbReference type="NCBI Taxonomy" id="6334"/>
    <lineage>
        <taxon>Eukaryota</taxon>
        <taxon>Metazoa</taxon>
        <taxon>Ecdysozoa</taxon>
        <taxon>Nematoda</taxon>
        <taxon>Enoplea</taxon>
        <taxon>Dorylaimia</taxon>
        <taxon>Trichinellida</taxon>
        <taxon>Trichinellidae</taxon>
        <taxon>Trichinella</taxon>
    </lineage>
</organism>
<proteinExistence type="predicted"/>